<dbReference type="AlphaFoldDB" id="A0AAV9R3Q8"/>
<evidence type="ECO:0000313" key="1">
    <source>
        <dbReference type="EMBL" id="KAK5603591.1"/>
    </source>
</evidence>
<name>A0AAV9R3Q8_9TELE</name>
<dbReference type="EMBL" id="JAHHUM010002430">
    <property type="protein sequence ID" value="KAK5603591.1"/>
    <property type="molecule type" value="Genomic_DNA"/>
</dbReference>
<proteinExistence type="predicted"/>
<reference evidence="1 2" key="1">
    <citation type="submission" date="2021-06" db="EMBL/GenBank/DDBJ databases">
        <authorList>
            <person name="Palmer J.M."/>
        </authorList>
    </citation>
    <scope>NUCLEOTIDE SEQUENCE [LARGE SCALE GENOMIC DNA]</scope>
    <source>
        <strain evidence="1 2">MEX-2019</strain>
        <tissue evidence="1">Muscle</tissue>
    </source>
</reference>
<evidence type="ECO:0000313" key="2">
    <source>
        <dbReference type="Proteomes" id="UP001311232"/>
    </source>
</evidence>
<comment type="caution">
    <text evidence="1">The sequence shown here is derived from an EMBL/GenBank/DDBJ whole genome shotgun (WGS) entry which is preliminary data.</text>
</comment>
<keyword evidence="2" id="KW-1185">Reference proteome</keyword>
<organism evidence="1 2">
    <name type="scientific">Crenichthys baileyi</name>
    <name type="common">White River springfish</name>
    <dbReference type="NCBI Taxonomy" id="28760"/>
    <lineage>
        <taxon>Eukaryota</taxon>
        <taxon>Metazoa</taxon>
        <taxon>Chordata</taxon>
        <taxon>Craniata</taxon>
        <taxon>Vertebrata</taxon>
        <taxon>Euteleostomi</taxon>
        <taxon>Actinopterygii</taxon>
        <taxon>Neopterygii</taxon>
        <taxon>Teleostei</taxon>
        <taxon>Neoteleostei</taxon>
        <taxon>Acanthomorphata</taxon>
        <taxon>Ovalentaria</taxon>
        <taxon>Atherinomorphae</taxon>
        <taxon>Cyprinodontiformes</taxon>
        <taxon>Goodeidae</taxon>
        <taxon>Crenichthys</taxon>
    </lineage>
</organism>
<accession>A0AAV9R3Q8</accession>
<protein>
    <submittedName>
        <fullName evidence="1">Uncharacterized protein</fullName>
    </submittedName>
</protein>
<gene>
    <name evidence="1" type="ORF">CRENBAI_004327</name>
</gene>
<dbReference type="Proteomes" id="UP001311232">
    <property type="component" value="Unassembled WGS sequence"/>
</dbReference>
<sequence>MRKHWQGCKSDYSLLHAPCLTDWILDFNSVFCLWFHASACPLSDASSPGTRLCFCPWIYAPAKPLVYSA</sequence>